<dbReference type="InterPro" id="IPR001910">
    <property type="entry name" value="Inosine/uridine_hydrolase_dom"/>
</dbReference>
<dbReference type="OrthoDB" id="432381at2759"/>
<dbReference type="Gene3D" id="3.90.245.10">
    <property type="entry name" value="Ribonucleoside hydrolase-like"/>
    <property type="match status" value="1"/>
</dbReference>
<evidence type="ECO:0000313" key="4">
    <source>
        <dbReference type="Proteomes" id="UP001153737"/>
    </source>
</evidence>
<dbReference type="GO" id="GO:0016799">
    <property type="term" value="F:hydrolase activity, hydrolyzing N-glycosyl compounds"/>
    <property type="evidence" value="ECO:0007669"/>
    <property type="project" value="InterPro"/>
</dbReference>
<evidence type="ECO:0000256" key="1">
    <source>
        <dbReference type="ARBA" id="ARBA00009176"/>
    </source>
</evidence>
<keyword evidence="4" id="KW-1185">Reference proteome</keyword>
<proteinExistence type="inferred from homology"/>
<dbReference type="InterPro" id="IPR036452">
    <property type="entry name" value="Ribo_hydro-like"/>
</dbReference>
<dbReference type="SUPFAM" id="SSF53590">
    <property type="entry name" value="Nucleoside hydrolase"/>
    <property type="match status" value="1"/>
</dbReference>
<dbReference type="AlphaFoldDB" id="A0A9N9SND5"/>
<evidence type="ECO:0000313" key="3">
    <source>
        <dbReference type="EMBL" id="CAG9824486.1"/>
    </source>
</evidence>
<protein>
    <recommendedName>
        <fullName evidence="2">Inosine/uridine-preferring nucleoside hydrolase domain-containing protein</fullName>
    </recommendedName>
</protein>
<reference evidence="3" key="2">
    <citation type="submission" date="2022-10" db="EMBL/GenBank/DDBJ databases">
        <authorList>
            <consortium name="ENA_rothamsted_submissions"/>
            <consortium name="culmorum"/>
            <person name="King R."/>
        </authorList>
    </citation>
    <scope>NUCLEOTIDE SEQUENCE</scope>
</reference>
<comment type="similarity">
    <text evidence="1">Belongs to the IUNH family.</text>
</comment>
<dbReference type="EMBL" id="OU896714">
    <property type="protein sequence ID" value="CAG9824486.1"/>
    <property type="molecule type" value="Genomic_DNA"/>
</dbReference>
<dbReference type="InterPro" id="IPR052775">
    <property type="entry name" value="IUN_hydrolase"/>
</dbReference>
<sequence length="310" mass="34692">MKRIIVDVDAGTDDYLALLLLLKADQEQHIKIEAITCSAGNTSLENVINNVARLLQLVRRTDIPVFKGIKHQLILFNEDIKKYHGEDGFGDMNLAPPDTSFVKEQPAALALYDMVNNNPGELTVVVLGPLTNLALAIKLYDDMASKIKEVWIMGGNITGTGNTSCTAEFNFYLDPEAAYIVLECLKCPIFILPWETCLRQPIPWEWRINVLGNSTPELDLLTRAEKKILSSDNWGAWISCDAIVAFCLLNPEKNIVKKTIHHATVELHGCLTRGQVVLDHLKNKKPNVTIIESFDGELFQEELLKLRTAL</sequence>
<evidence type="ECO:0000259" key="2">
    <source>
        <dbReference type="Pfam" id="PF01156"/>
    </source>
</evidence>
<organism evidence="3 4">
    <name type="scientific">Phaedon cochleariae</name>
    <name type="common">Mustard beetle</name>
    <dbReference type="NCBI Taxonomy" id="80249"/>
    <lineage>
        <taxon>Eukaryota</taxon>
        <taxon>Metazoa</taxon>
        <taxon>Ecdysozoa</taxon>
        <taxon>Arthropoda</taxon>
        <taxon>Hexapoda</taxon>
        <taxon>Insecta</taxon>
        <taxon>Pterygota</taxon>
        <taxon>Neoptera</taxon>
        <taxon>Endopterygota</taxon>
        <taxon>Coleoptera</taxon>
        <taxon>Polyphaga</taxon>
        <taxon>Cucujiformia</taxon>
        <taxon>Chrysomeloidea</taxon>
        <taxon>Chrysomelidae</taxon>
        <taxon>Chrysomelinae</taxon>
        <taxon>Chrysomelini</taxon>
        <taxon>Phaedon</taxon>
    </lineage>
</organism>
<dbReference type="Proteomes" id="UP001153737">
    <property type="component" value="Chromosome 8"/>
</dbReference>
<accession>A0A9N9SND5</accession>
<gene>
    <name evidence="3" type="ORF">PHAECO_LOCUS11665</name>
</gene>
<dbReference type="PANTHER" id="PTHR46190">
    <property type="entry name" value="SI:CH211-201H21.5-RELATED"/>
    <property type="match status" value="1"/>
</dbReference>
<feature type="domain" description="Inosine/uridine-preferring nucleoside hydrolase" evidence="2">
    <location>
        <begin position="4"/>
        <end position="300"/>
    </location>
</feature>
<dbReference type="PANTHER" id="PTHR46190:SF1">
    <property type="entry name" value="SI:CH211-201H21.5"/>
    <property type="match status" value="1"/>
</dbReference>
<name>A0A9N9SND5_PHACE</name>
<dbReference type="Pfam" id="PF01156">
    <property type="entry name" value="IU_nuc_hydro"/>
    <property type="match status" value="1"/>
</dbReference>
<reference evidence="3" key="1">
    <citation type="submission" date="2022-01" db="EMBL/GenBank/DDBJ databases">
        <authorList>
            <person name="King R."/>
        </authorList>
    </citation>
    <scope>NUCLEOTIDE SEQUENCE</scope>
</reference>